<feature type="transmembrane region" description="Helical" evidence="1">
    <location>
        <begin position="28"/>
        <end position="53"/>
    </location>
</feature>
<evidence type="ECO:0000313" key="2">
    <source>
        <dbReference type="EMBL" id="EHQ35380.1"/>
    </source>
</evidence>
<dbReference type="EMBL" id="CM001436">
    <property type="protein sequence ID" value="EHQ35380.1"/>
    <property type="molecule type" value="Genomic_DNA"/>
</dbReference>
<dbReference type="RefSeq" id="WP_004077131.1">
    <property type="nucleotide sequence ID" value="NZ_CM001436.1"/>
</dbReference>
<protein>
    <submittedName>
        <fullName evidence="2">Uncharacterized protein</fullName>
    </submittedName>
</protein>
<dbReference type="InParanoid" id="H1Z1B3"/>
<dbReference type="AlphaFoldDB" id="H1Z1B3"/>
<organism evidence="2 3">
    <name type="scientific">Methanoplanus limicola DSM 2279</name>
    <dbReference type="NCBI Taxonomy" id="937775"/>
    <lineage>
        <taxon>Archaea</taxon>
        <taxon>Methanobacteriati</taxon>
        <taxon>Methanobacteriota</taxon>
        <taxon>Stenosarchaea group</taxon>
        <taxon>Methanomicrobia</taxon>
        <taxon>Methanomicrobiales</taxon>
        <taxon>Methanomicrobiaceae</taxon>
        <taxon>Methanoplanus</taxon>
    </lineage>
</organism>
<keyword evidence="3" id="KW-1185">Reference proteome</keyword>
<gene>
    <name evidence="2" type="ORF">Metlim_1271</name>
</gene>
<evidence type="ECO:0000313" key="3">
    <source>
        <dbReference type="Proteomes" id="UP000005741"/>
    </source>
</evidence>
<sequence length="66" mass="7343">MNLSSALSASAPGTDCILIPAGSFFCPYWMLDLAIILIFWLGLIIGFGSAFGWKQLYFRIMTKIFC</sequence>
<dbReference type="Proteomes" id="UP000005741">
    <property type="component" value="Chromosome"/>
</dbReference>
<keyword evidence="1" id="KW-0472">Membrane</keyword>
<name>H1Z1B3_9EURY</name>
<proteinExistence type="predicted"/>
<dbReference type="STRING" id="937775.Metlim_1271"/>
<keyword evidence="1" id="KW-0812">Transmembrane</keyword>
<accession>H1Z1B3</accession>
<keyword evidence="1" id="KW-1133">Transmembrane helix</keyword>
<reference evidence="2 3" key="1">
    <citation type="submission" date="2011-10" db="EMBL/GenBank/DDBJ databases">
        <title>The Improved High-Quality Draft genome of Methanoplanus limicola DSM 2279.</title>
        <authorList>
            <consortium name="US DOE Joint Genome Institute (JGI-PGF)"/>
            <person name="Lucas S."/>
            <person name="Copeland A."/>
            <person name="Lapidus A."/>
            <person name="Glavina del Rio T."/>
            <person name="Dalin E."/>
            <person name="Tice H."/>
            <person name="Bruce D."/>
            <person name="Goodwin L."/>
            <person name="Pitluck S."/>
            <person name="Peters L."/>
            <person name="Mikhailova N."/>
            <person name="Lu M."/>
            <person name="Kyrpides N."/>
            <person name="Mavromatis K."/>
            <person name="Ivanova N."/>
            <person name="Markowitz V."/>
            <person name="Cheng J.-F."/>
            <person name="Hugenholtz P."/>
            <person name="Woyke T."/>
            <person name="Wu D."/>
            <person name="Wirth R."/>
            <person name="Brambilla E.-M."/>
            <person name="Klenk H.-P."/>
            <person name="Eisen J.A."/>
        </authorList>
    </citation>
    <scope>NUCLEOTIDE SEQUENCE [LARGE SCALE GENOMIC DNA]</scope>
    <source>
        <strain evidence="2 3">DSM 2279</strain>
    </source>
</reference>
<evidence type="ECO:0000256" key="1">
    <source>
        <dbReference type="SAM" id="Phobius"/>
    </source>
</evidence>
<dbReference type="HOGENOM" id="CLU_2820892_0_0_2"/>